<feature type="domain" description="Cytochrome C biogenesis protein transmembrane" evidence="8">
    <location>
        <begin position="20"/>
        <end position="220"/>
    </location>
</feature>
<evidence type="ECO:0000313" key="9">
    <source>
        <dbReference type="EMBL" id="SMF23096.1"/>
    </source>
</evidence>
<dbReference type="GO" id="GO:0016020">
    <property type="term" value="C:membrane"/>
    <property type="evidence" value="ECO:0007669"/>
    <property type="project" value="UniProtKB-SubCell"/>
</dbReference>
<proteinExistence type="inferred from homology"/>
<evidence type="ECO:0000256" key="2">
    <source>
        <dbReference type="ARBA" id="ARBA00006143"/>
    </source>
</evidence>
<evidence type="ECO:0000256" key="4">
    <source>
        <dbReference type="ARBA" id="ARBA00022748"/>
    </source>
</evidence>
<dbReference type="EMBL" id="FXAG01000009">
    <property type="protein sequence ID" value="SMF23096.1"/>
    <property type="molecule type" value="Genomic_DNA"/>
</dbReference>
<keyword evidence="3 7" id="KW-0812">Transmembrane</keyword>
<feature type="transmembrane region" description="Helical" evidence="7">
    <location>
        <begin position="57"/>
        <end position="78"/>
    </location>
</feature>
<dbReference type="AlphaFoldDB" id="A0A1Y6BWJ8"/>
<name>A0A1Y6BWJ8_9NEIS</name>
<organism evidence="10 12">
    <name type="scientific">Pseudogulbenkiania subflava DSM 22618</name>
    <dbReference type="NCBI Taxonomy" id="1123014"/>
    <lineage>
        <taxon>Bacteria</taxon>
        <taxon>Pseudomonadati</taxon>
        <taxon>Pseudomonadota</taxon>
        <taxon>Betaproteobacteria</taxon>
        <taxon>Neisseriales</taxon>
        <taxon>Chromobacteriaceae</taxon>
        <taxon>Pseudogulbenkiania</taxon>
    </lineage>
</organism>
<dbReference type="GO" id="GO:0017004">
    <property type="term" value="P:cytochrome complex assembly"/>
    <property type="evidence" value="ECO:0007669"/>
    <property type="project" value="UniProtKB-KW"/>
</dbReference>
<keyword evidence="6 7" id="KW-0472">Membrane</keyword>
<feature type="transmembrane region" description="Helical" evidence="7">
    <location>
        <begin position="20"/>
        <end position="45"/>
    </location>
</feature>
<dbReference type="EMBL" id="FXAG01000024">
    <property type="protein sequence ID" value="SMF47523.1"/>
    <property type="molecule type" value="Genomic_DNA"/>
</dbReference>
<keyword evidence="4" id="KW-0201">Cytochrome c-type biogenesis</keyword>
<accession>A0A1Y6BWJ8</accession>
<feature type="transmembrane region" description="Helical" evidence="7">
    <location>
        <begin position="90"/>
        <end position="110"/>
    </location>
</feature>
<dbReference type="Proteomes" id="UP000192920">
    <property type="component" value="Unassembled WGS sequence"/>
</dbReference>
<comment type="subcellular location">
    <subcellularLocation>
        <location evidence="1">Membrane</location>
        <topology evidence="1">Multi-pass membrane protein</topology>
    </subcellularLocation>
</comment>
<evidence type="ECO:0000259" key="8">
    <source>
        <dbReference type="Pfam" id="PF02683"/>
    </source>
</evidence>
<dbReference type="PANTHER" id="PTHR31272:SF9">
    <property type="entry name" value="BLL1027 PROTEIN"/>
    <property type="match status" value="1"/>
</dbReference>
<dbReference type="EMBL" id="FXAG01000014">
    <property type="protein sequence ID" value="SMF32428.1"/>
    <property type="molecule type" value="Genomic_DNA"/>
</dbReference>
<evidence type="ECO:0000256" key="5">
    <source>
        <dbReference type="ARBA" id="ARBA00022989"/>
    </source>
</evidence>
<keyword evidence="12" id="KW-1185">Reference proteome</keyword>
<dbReference type="PANTHER" id="PTHR31272">
    <property type="entry name" value="CYTOCHROME C-TYPE BIOGENESIS PROTEIN HI_1454-RELATED"/>
    <property type="match status" value="1"/>
</dbReference>
<reference evidence="10" key="1">
    <citation type="submission" date="2017-04" db="EMBL/GenBank/DDBJ databases">
        <authorList>
            <person name="Afonso C.L."/>
            <person name="Miller P.J."/>
            <person name="Scott M.A."/>
            <person name="Spackman E."/>
            <person name="Goraichik I."/>
            <person name="Dimitrov K.M."/>
            <person name="Suarez D.L."/>
            <person name="Swayne D.E."/>
        </authorList>
    </citation>
    <scope>NUCLEOTIDE SEQUENCE [LARGE SCALE GENOMIC DNA]</scope>
    <source>
        <strain evidence="10">DSM 22618</strain>
    </source>
</reference>
<gene>
    <name evidence="9" type="ORF">SAMN02745746_02017</name>
    <name evidence="10" type="ORF">SAMN02745746_02565</name>
    <name evidence="11" type="ORF">SAMN02745746_03494</name>
</gene>
<dbReference type="InterPro" id="IPR051790">
    <property type="entry name" value="Cytochrome_c-biogenesis_DsbD"/>
</dbReference>
<feature type="transmembrane region" description="Helical" evidence="7">
    <location>
        <begin position="202"/>
        <end position="225"/>
    </location>
</feature>
<dbReference type="STRING" id="1123014.SAMN02745746_02017"/>
<keyword evidence="5 7" id="KW-1133">Transmembrane helix</keyword>
<evidence type="ECO:0000313" key="12">
    <source>
        <dbReference type="Proteomes" id="UP000192920"/>
    </source>
</evidence>
<feature type="transmembrane region" description="Helical" evidence="7">
    <location>
        <begin position="167"/>
        <end position="190"/>
    </location>
</feature>
<evidence type="ECO:0000256" key="1">
    <source>
        <dbReference type="ARBA" id="ARBA00004141"/>
    </source>
</evidence>
<comment type="similarity">
    <text evidence="2">Belongs to the DsbD family.</text>
</comment>
<dbReference type="RefSeq" id="WP_085276281.1">
    <property type="nucleotide sequence ID" value="NZ_FXAG01000009.1"/>
</dbReference>
<reference evidence="12" key="2">
    <citation type="submission" date="2017-04" db="EMBL/GenBank/DDBJ databases">
        <authorList>
            <person name="Varghese N."/>
            <person name="Submissions S."/>
        </authorList>
    </citation>
    <scope>NUCLEOTIDE SEQUENCE [LARGE SCALE GENOMIC DNA]</scope>
    <source>
        <strain evidence="12">DSM 22618</strain>
    </source>
</reference>
<dbReference type="InterPro" id="IPR003834">
    <property type="entry name" value="Cyt_c_assmbl_TM_dom"/>
</dbReference>
<evidence type="ECO:0000313" key="11">
    <source>
        <dbReference type="EMBL" id="SMF47523.1"/>
    </source>
</evidence>
<evidence type="ECO:0000256" key="3">
    <source>
        <dbReference type="ARBA" id="ARBA00022692"/>
    </source>
</evidence>
<evidence type="ECO:0000313" key="10">
    <source>
        <dbReference type="EMBL" id="SMF32428.1"/>
    </source>
</evidence>
<sequence>MELEALRQAVAQGALGASGVSLLAGLFFSLNPLVLAALPVPLAYVIRARSPKDAARYGLMFLAGMIGAHALLGLLAGFGGQWVETLVGRYWGLVLGPWLIGLGLLWTGWFKLSLPAFGFKAARAKTAWGAFALGVPFSVAVYPACTPALVVLLGASAAGGSPVLGMAMLASFAVGRAIPLALAASAVGWMEQLRPLGRFRRSFELAGGILLMFTGLYLLNAYFVFVPALAG</sequence>
<protein>
    <submittedName>
        <fullName evidence="10">Cytochrome c-type biogenesis protein</fullName>
    </submittedName>
</protein>
<feature type="transmembrane region" description="Helical" evidence="7">
    <location>
        <begin position="131"/>
        <end position="155"/>
    </location>
</feature>
<evidence type="ECO:0000256" key="6">
    <source>
        <dbReference type="ARBA" id="ARBA00023136"/>
    </source>
</evidence>
<evidence type="ECO:0000256" key="7">
    <source>
        <dbReference type="SAM" id="Phobius"/>
    </source>
</evidence>
<dbReference type="Pfam" id="PF02683">
    <property type="entry name" value="DsbD_TM"/>
    <property type="match status" value="1"/>
</dbReference>